<gene>
    <name evidence="1" type="ORF">WAK64_21310</name>
</gene>
<proteinExistence type="predicted"/>
<sequence>MVTLGSQNDYFVNEQLNVWGIDPFWGLPQYPKIEYYRGETKVISNDEKLFEFIVPMTPKNWLDIETINYYDNAIDEHNKPTAVALSVLDVRQPADWKGELKHNKHYCLSHYLIDGHHKVHSSYRNGKPITMLSFLALKQCIAYEDDIESIYSVI</sequence>
<evidence type="ECO:0000313" key="1">
    <source>
        <dbReference type="EMBL" id="MEI5909565.1"/>
    </source>
</evidence>
<dbReference type="EMBL" id="JBBAXC010000030">
    <property type="protein sequence ID" value="MEI5909565.1"/>
    <property type="molecule type" value="Genomic_DNA"/>
</dbReference>
<comment type="caution">
    <text evidence="1">The sequence shown here is derived from an EMBL/GenBank/DDBJ whole genome shotgun (WGS) entry which is preliminary data.</text>
</comment>
<keyword evidence="2" id="KW-1185">Reference proteome</keyword>
<evidence type="ECO:0000313" key="2">
    <source>
        <dbReference type="Proteomes" id="UP001312865"/>
    </source>
</evidence>
<dbReference type="RefSeq" id="WP_336589009.1">
    <property type="nucleotide sequence ID" value="NZ_JBBAXC010000030.1"/>
</dbReference>
<dbReference type="Proteomes" id="UP001312865">
    <property type="component" value="Unassembled WGS sequence"/>
</dbReference>
<accession>A0ABU8HJI5</accession>
<protein>
    <submittedName>
        <fullName evidence="1">Uncharacterized protein</fullName>
    </submittedName>
</protein>
<organism evidence="1 2">
    <name type="scientific">Bacillus spongiae</name>
    <dbReference type="NCBI Taxonomy" id="2683610"/>
    <lineage>
        <taxon>Bacteria</taxon>
        <taxon>Bacillati</taxon>
        <taxon>Bacillota</taxon>
        <taxon>Bacilli</taxon>
        <taxon>Bacillales</taxon>
        <taxon>Bacillaceae</taxon>
        <taxon>Bacillus</taxon>
    </lineage>
</organism>
<name>A0ABU8HJI5_9BACI</name>
<reference evidence="1 2" key="1">
    <citation type="journal article" date="2018" name="J. Microbiol.">
        <title>Bacillus spongiae sp. nov., isolated from sponge of Jeju Island.</title>
        <authorList>
            <person name="Lee G.E."/>
            <person name="Im W.T."/>
            <person name="Park J.S."/>
        </authorList>
    </citation>
    <scope>NUCLEOTIDE SEQUENCE [LARGE SCALE GENOMIC DNA]</scope>
    <source>
        <strain evidence="1 2">135PIL107-10</strain>
    </source>
</reference>